<evidence type="ECO:0000256" key="1">
    <source>
        <dbReference type="ARBA" id="ARBA00001967"/>
    </source>
</evidence>
<feature type="binding site" evidence="6">
    <location>
        <position position="450"/>
    </location>
    <ligand>
        <name>Fe cation</name>
        <dbReference type="ChEBI" id="CHEBI:24875"/>
    </ligand>
</feature>
<feature type="binding site" evidence="6">
    <location>
        <position position="401"/>
    </location>
    <ligand>
        <name>Mg(2+)</name>
        <dbReference type="ChEBI" id="CHEBI:18420"/>
    </ligand>
</feature>
<comment type="cofactor">
    <cofactor evidence="1 6">
        <name>Ni(2+)</name>
        <dbReference type="ChEBI" id="CHEBI:49786"/>
    </cofactor>
</comment>
<evidence type="ECO:0000256" key="4">
    <source>
        <dbReference type="ARBA" id="ARBA00022723"/>
    </source>
</evidence>
<dbReference type="GO" id="GO:0016151">
    <property type="term" value="F:nickel cation binding"/>
    <property type="evidence" value="ECO:0007669"/>
    <property type="project" value="InterPro"/>
</dbReference>
<proteinExistence type="inferred from homology"/>
<keyword evidence="6" id="KW-0460">Magnesium</keyword>
<feature type="binding site" evidence="6">
    <location>
        <position position="69"/>
    </location>
    <ligand>
        <name>Ni(2+)</name>
        <dbReference type="ChEBI" id="CHEBI:49786"/>
    </ligand>
</feature>
<evidence type="ECO:0000256" key="5">
    <source>
        <dbReference type="ARBA" id="ARBA00023002"/>
    </source>
</evidence>
<dbReference type="InterPro" id="IPR029014">
    <property type="entry name" value="NiFe-Hase_large"/>
</dbReference>
<reference evidence="8 9" key="1">
    <citation type="submission" date="2015-07" db="EMBL/GenBank/DDBJ databases">
        <title>Whole genome sequence of Thermanaerothrix daxensis DSM 23592.</title>
        <authorList>
            <person name="Hemp J."/>
            <person name="Ward L.M."/>
            <person name="Pace L.A."/>
            <person name="Fischer W.W."/>
        </authorList>
    </citation>
    <scope>NUCLEOTIDE SEQUENCE [LARGE SCALE GENOMIC DNA]</scope>
    <source>
        <strain evidence="8 9">GNS-1</strain>
    </source>
</reference>
<dbReference type="Pfam" id="PF00374">
    <property type="entry name" value="NiFeSe_Hases"/>
    <property type="match status" value="2"/>
</dbReference>
<dbReference type="InterPro" id="IPR001501">
    <property type="entry name" value="Ni-dep_hyd_lsu"/>
</dbReference>
<evidence type="ECO:0000256" key="6">
    <source>
        <dbReference type="PIRSR" id="PIRSR601501-1"/>
    </source>
</evidence>
<protein>
    <submittedName>
        <fullName evidence="8">NADP oxidoreductase</fullName>
    </submittedName>
</protein>
<keyword evidence="4 6" id="KW-0479">Metal-binding</keyword>
<feature type="binding site" evidence="6">
    <location>
        <position position="47"/>
    </location>
    <ligand>
        <name>Mg(2+)</name>
        <dbReference type="ChEBI" id="CHEBI:18420"/>
    </ligand>
</feature>
<accession>A0A0P6YJX9</accession>
<dbReference type="Proteomes" id="UP000050544">
    <property type="component" value="Unassembled WGS sequence"/>
</dbReference>
<keyword evidence="5 7" id="KW-0560">Oxidoreductase</keyword>
<dbReference type="EMBL" id="LGKO01000005">
    <property type="protein sequence ID" value="KPL82736.1"/>
    <property type="molecule type" value="Genomic_DNA"/>
</dbReference>
<keyword evidence="6" id="KW-0408">Iron</keyword>
<organism evidence="8 9">
    <name type="scientific">Thermanaerothrix daxensis</name>
    <dbReference type="NCBI Taxonomy" id="869279"/>
    <lineage>
        <taxon>Bacteria</taxon>
        <taxon>Bacillati</taxon>
        <taxon>Chloroflexota</taxon>
        <taxon>Anaerolineae</taxon>
        <taxon>Anaerolineales</taxon>
        <taxon>Anaerolineaceae</taxon>
        <taxon>Thermanaerothrix</taxon>
    </lineage>
</organism>
<dbReference type="PANTHER" id="PTHR43600:SF2">
    <property type="entry name" value="F420-NON-REDUCING HYDROGENASE VHU SUBUNIT A"/>
    <property type="match status" value="1"/>
</dbReference>
<evidence type="ECO:0000256" key="7">
    <source>
        <dbReference type="RuleBase" id="RU003896"/>
    </source>
</evidence>
<feature type="binding site" evidence="6">
    <location>
        <position position="447"/>
    </location>
    <ligand>
        <name>Ni(2+)</name>
        <dbReference type="ChEBI" id="CHEBI:49786"/>
    </ligand>
</feature>
<dbReference type="Gene3D" id="1.10.645.10">
    <property type="entry name" value="Cytochrome-c3 Hydrogenase, chain B"/>
    <property type="match status" value="1"/>
</dbReference>
<sequence>MATVTTQKITIEPVTRIEGHAKVTIHLNGDGKVERAYLHINEFRGFEKFCEGRMAFEMPVITPRICGICPVSHHLAAAKACDDLYGSPPPRPAQLLRELMHMGQVIQSHGMHFFELAGPDLLLGFDADPAIRNVVGLIRANPELALRAVQLRKYGQEIINILGGRRIHPVFAVPGGVNKALTASERDQILAGLDEAIATIQIGLKIFQDWAESNQEDINRFAIFSTGYLGMVEAGNTLELYDGDLRLIDSDGRELEHFAGRDYLNYIAEHVESWSYLKFPYYKKMGWPAGVYRVGPLGRLNVSERIATPLADEALKAFKALNAGKPVEQTLYYHYARLIEALYAAENVRTLLDDPDILSTEILNTRQEFRGEGIGVIEAPRGTLFHHYWAKSNGQIERVNLIVATGHNNWAMSQAVESVAKTYITGPDIREGLLNRVEAAVRAYDPCLSCSTHAVGQMPMVIEIIDAQGRLAQTLTRLHE</sequence>
<keyword evidence="9" id="KW-1185">Reference proteome</keyword>
<dbReference type="PROSITE" id="PS00507">
    <property type="entry name" value="NI_HGENASE_L_1"/>
    <property type="match status" value="1"/>
</dbReference>
<feature type="binding site" evidence="6">
    <location>
        <position position="453"/>
    </location>
    <ligand>
        <name>Mg(2+)</name>
        <dbReference type="ChEBI" id="CHEBI:18420"/>
    </ligand>
</feature>
<dbReference type="GO" id="GO:0008901">
    <property type="term" value="F:ferredoxin hydrogenase activity"/>
    <property type="evidence" value="ECO:0007669"/>
    <property type="project" value="InterPro"/>
</dbReference>
<gene>
    <name evidence="8" type="ORF">SE15_11770</name>
</gene>
<comment type="caution">
    <text evidence="8">The sequence shown here is derived from an EMBL/GenBank/DDBJ whole genome shotgun (WGS) entry which is preliminary data.</text>
</comment>
<dbReference type="OrthoDB" id="9761717at2"/>
<dbReference type="STRING" id="869279.SE15_11770"/>
<dbReference type="PATRIC" id="fig|869279.4.peg.1975"/>
<dbReference type="RefSeq" id="WP_054522284.1">
    <property type="nucleotide sequence ID" value="NZ_LGKO01000005.1"/>
</dbReference>
<dbReference type="SUPFAM" id="SSF56762">
    <property type="entry name" value="HydB/Nqo4-like"/>
    <property type="match status" value="1"/>
</dbReference>
<evidence type="ECO:0000256" key="2">
    <source>
        <dbReference type="ARBA" id="ARBA00009292"/>
    </source>
</evidence>
<name>A0A0P6YJX9_9CHLR</name>
<evidence type="ECO:0000313" key="8">
    <source>
        <dbReference type="EMBL" id="KPL82736.1"/>
    </source>
</evidence>
<dbReference type="PROSITE" id="PS00508">
    <property type="entry name" value="NI_HGENASE_L_2"/>
    <property type="match status" value="1"/>
</dbReference>
<feature type="binding site" evidence="6">
    <location>
        <position position="69"/>
    </location>
    <ligand>
        <name>Fe cation</name>
        <dbReference type="ChEBI" id="CHEBI:24875"/>
    </ligand>
</feature>
<keyword evidence="3 6" id="KW-0533">Nickel</keyword>
<evidence type="ECO:0000313" key="9">
    <source>
        <dbReference type="Proteomes" id="UP000050544"/>
    </source>
</evidence>
<comment type="cofactor">
    <cofactor evidence="6">
        <name>Fe cation</name>
        <dbReference type="ChEBI" id="CHEBI:24875"/>
    </cofactor>
</comment>
<dbReference type="AlphaFoldDB" id="A0A0P6YJX9"/>
<feature type="binding site" evidence="6">
    <location>
        <position position="66"/>
    </location>
    <ligand>
        <name>Ni(2+)</name>
        <dbReference type="ChEBI" id="CHEBI:49786"/>
    </ligand>
</feature>
<evidence type="ECO:0000256" key="3">
    <source>
        <dbReference type="ARBA" id="ARBA00022596"/>
    </source>
</evidence>
<dbReference type="PANTHER" id="PTHR43600">
    <property type="entry name" value="COENZYME F420 HYDROGENASE, SUBUNIT ALPHA"/>
    <property type="match status" value="1"/>
</dbReference>
<dbReference type="InterPro" id="IPR018194">
    <property type="entry name" value="Ni-dep_hyd_lsu_Ni_BS"/>
</dbReference>
<comment type="similarity">
    <text evidence="2 7">Belongs to the [NiFe]/[NiFeSe] hydrogenase large subunit family.</text>
</comment>